<dbReference type="OrthoDB" id="2968616at2759"/>
<proteinExistence type="predicted"/>
<sequence length="215" mass="25264">MDRIRLFRFLTTQEEMNEFTAWASSHPEKKLRDWFSNKEVHLWYIPSLCRHFSKIKPLDWDLSPADNNLNETLHPATNCATGIRLSTVEAIETAKPYDLQVWRDRMALDITCVQKNPHNTIKHRLASNGQRMVRRALKYDEDYRIRDKLNDINGQLAELDEEQRVIAAKKKALREEKKQTSGGKKWKTKVAAPPCLRPETLWRRKMSPLWSAAPR</sequence>
<dbReference type="AlphaFoldDB" id="A0A0C9VCU0"/>
<dbReference type="Proteomes" id="UP000054279">
    <property type="component" value="Unassembled WGS sequence"/>
</dbReference>
<evidence type="ECO:0000313" key="1">
    <source>
        <dbReference type="EMBL" id="KIJ44794.1"/>
    </source>
</evidence>
<keyword evidence="2" id="KW-1185">Reference proteome</keyword>
<gene>
    <name evidence="1" type="ORF">M422DRAFT_30241</name>
</gene>
<accession>A0A0C9VCU0</accession>
<protein>
    <submittedName>
        <fullName evidence="1">Uncharacterized protein</fullName>
    </submittedName>
</protein>
<evidence type="ECO:0000313" key="2">
    <source>
        <dbReference type="Proteomes" id="UP000054279"/>
    </source>
</evidence>
<reference evidence="1 2" key="1">
    <citation type="submission" date="2014-06" db="EMBL/GenBank/DDBJ databases">
        <title>Evolutionary Origins and Diversification of the Mycorrhizal Mutualists.</title>
        <authorList>
            <consortium name="DOE Joint Genome Institute"/>
            <consortium name="Mycorrhizal Genomics Consortium"/>
            <person name="Kohler A."/>
            <person name="Kuo A."/>
            <person name="Nagy L.G."/>
            <person name="Floudas D."/>
            <person name="Copeland A."/>
            <person name="Barry K.W."/>
            <person name="Cichocki N."/>
            <person name="Veneault-Fourrey C."/>
            <person name="LaButti K."/>
            <person name="Lindquist E.A."/>
            <person name="Lipzen A."/>
            <person name="Lundell T."/>
            <person name="Morin E."/>
            <person name="Murat C."/>
            <person name="Riley R."/>
            <person name="Ohm R."/>
            <person name="Sun H."/>
            <person name="Tunlid A."/>
            <person name="Henrissat B."/>
            <person name="Grigoriev I.V."/>
            <person name="Hibbett D.S."/>
            <person name="Martin F."/>
        </authorList>
    </citation>
    <scope>NUCLEOTIDE SEQUENCE [LARGE SCALE GENOMIC DNA]</scope>
    <source>
        <strain evidence="1 2">SS14</strain>
    </source>
</reference>
<dbReference type="HOGENOM" id="CLU_1284003_0_0_1"/>
<organism evidence="1 2">
    <name type="scientific">Sphaerobolus stellatus (strain SS14)</name>
    <dbReference type="NCBI Taxonomy" id="990650"/>
    <lineage>
        <taxon>Eukaryota</taxon>
        <taxon>Fungi</taxon>
        <taxon>Dikarya</taxon>
        <taxon>Basidiomycota</taxon>
        <taxon>Agaricomycotina</taxon>
        <taxon>Agaricomycetes</taxon>
        <taxon>Phallomycetidae</taxon>
        <taxon>Geastrales</taxon>
        <taxon>Sphaerobolaceae</taxon>
        <taxon>Sphaerobolus</taxon>
    </lineage>
</organism>
<dbReference type="EMBL" id="KN837115">
    <property type="protein sequence ID" value="KIJ44794.1"/>
    <property type="molecule type" value="Genomic_DNA"/>
</dbReference>
<name>A0A0C9VCU0_SPHS4</name>